<organism evidence="1 2">
    <name type="scientific">Spirosoma arboris</name>
    <dbReference type="NCBI Taxonomy" id="2682092"/>
    <lineage>
        <taxon>Bacteria</taxon>
        <taxon>Pseudomonadati</taxon>
        <taxon>Bacteroidota</taxon>
        <taxon>Cytophagia</taxon>
        <taxon>Cytophagales</taxon>
        <taxon>Cytophagaceae</taxon>
        <taxon>Spirosoma</taxon>
    </lineage>
</organism>
<protein>
    <submittedName>
        <fullName evidence="1">Uncharacterized protein</fullName>
    </submittedName>
</protein>
<name>A0A7K1S677_9BACT</name>
<dbReference type="Proteomes" id="UP000436006">
    <property type="component" value="Unassembled WGS sequence"/>
</dbReference>
<evidence type="ECO:0000313" key="1">
    <source>
        <dbReference type="EMBL" id="MVM29294.1"/>
    </source>
</evidence>
<keyword evidence="2" id="KW-1185">Reference proteome</keyword>
<reference evidence="1 2" key="1">
    <citation type="submission" date="2019-12" db="EMBL/GenBank/DDBJ databases">
        <title>Spirosoma sp. HMF4905 genome sequencing and assembly.</title>
        <authorList>
            <person name="Kang H."/>
            <person name="Cha I."/>
            <person name="Kim H."/>
            <person name="Joh K."/>
        </authorList>
    </citation>
    <scope>NUCLEOTIDE SEQUENCE [LARGE SCALE GENOMIC DNA]</scope>
    <source>
        <strain evidence="1 2">HMF4905</strain>
    </source>
</reference>
<accession>A0A7K1S677</accession>
<dbReference type="RefSeq" id="WP_157583534.1">
    <property type="nucleotide sequence ID" value="NZ_WPIN01000002.1"/>
</dbReference>
<comment type="caution">
    <text evidence="1">The sequence shown here is derived from an EMBL/GenBank/DDBJ whole genome shotgun (WGS) entry which is preliminary data.</text>
</comment>
<dbReference type="EMBL" id="WPIN01000002">
    <property type="protein sequence ID" value="MVM29294.1"/>
    <property type="molecule type" value="Genomic_DNA"/>
</dbReference>
<dbReference type="AlphaFoldDB" id="A0A7K1S677"/>
<proteinExistence type="predicted"/>
<sequence length="134" mass="15507">MSTLRTGLLDEESNNNASWYFFTPFLKVSLANRKQRIMPQLLRIQLYDDPSRQSYTLLQADVVVEDPPHYSYGQPLLIGEDADDPATWPTYIVAHLSHMKMEADADRPGKKNLIYEIFVARQADWEQFDEPTSL</sequence>
<evidence type="ECO:0000313" key="2">
    <source>
        <dbReference type="Proteomes" id="UP000436006"/>
    </source>
</evidence>
<gene>
    <name evidence="1" type="ORF">GO755_04560</name>
</gene>